<dbReference type="AlphaFoldDB" id="A0AAW0DE26"/>
<name>A0AAW0DE26_9AGAR</name>
<feature type="compositionally biased region" description="Polar residues" evidence="1">
    <location>
        <begin position="234"/>
        <end position="251"/>
    </location>
</feature>
<proteinExistence type="predicted"/>
<comment type="caution">
    <text evidence="2">The sequence shown here is derived from an EMBL/GenBank/DDBJ whole genome shotgun (WGS) entry which is preliminary data.</text>
</comment>
<dbReference type="EMBL" id="JAYKXP010000017">
    <property type="protein sequence ID" value="KAK7049258.1"/>
    <property type="molecule type" value="Genomic_DNA"/>
</dbReference>
<sequence>MSTRLRLQTDSPGLPSLKAWFSFRSEDVHTVRELKKQICKSVKVLDDAKISSGDIIFELSGFELLDELHVDGLLKEEDLIVVRSKPGSSSNGKKRKAEENAVTPSKRRKETHYVSSSESESSSSEESDESSSESSSDTSSSEESSSDSEESESESDSNSDSSSSAPSTAPIKVAPKFVPSAPQEAKEKKQPVHHIPPGHGSAQTQKRNQRRRLKKKHEAAAKGLVPPPLPPPKGTSSTNLAPLGTKSSPVSEPQKAESQPPYVQNHAQDDLNLSMFSLGNKNKKKGFKQTMTLPSSQKKIIFDFESAASDLSLPFASAPIPAPTHPSQPNGHRPLPRLIPPSEKQEKGLLPPNMFVTSVDVEAGSEWQRSKKKKSRKGAVAEANAYLDEVPTQRDQVAEEEQVTLDYGEALVAEDGMDVDSKAVLVWTVADNTFDSLPSIQRAEGQTLANIIRPGIVIGWKALALNPATFSPEIMLQLATVLSTSPDSSAVSIRKMIRPGSEDYTGDDELDETVAIDTVFESGWKVIDNVEAE</sequence>
<evidence type="ECO:0000313" key="2">
    <source>
        <dbReference type="EMBL" id="KAK7049258.1"/>
    </source>
</evidence>
<evidence type="ECO:0000256" key="1">
    <source>
        <dbReference type="SAM" id="MobiDB-lite"/>
    </source>
</evidence>
<protein>
    <recommendedName>
        <fullName evidence="4">Coilin</fullName>
    </recommendedName>
</protein>
<organism evidence="2 3">
    <name type="scientific">Paramarasmius palmivorus</name>
    <dbReference type="NCBI Taxonomy" id="297713"/>
    <lineage>
        <taxon>Eukaryota</taxon>
        <taxon>Fungi</taxon>
        <taxon>Dikarya</taxon>
        <taxon>Basidiomycota</taxon>
        <taxon>Agaricomycotina</taxon>
        <taxon>Agaricomycetes</taxon>
        <taxon>Agaricomycetidae</taxon>
        <taxon>Agaricales</taxon>
        <taxon>Marasmiineae</taxon>
        <taxon>Marasmiaceae</taxon>
        <taxon>Paramarasmius</taxon>
    </lineage>
</organism>
<keyword evidence="3" id="KW-1185">Reference proteome</keyword>
<feature type="region of interest" description="Disordered" evidence="1">
    <location>
        <begin position="321"/>
        <end position="349"/>
    </location>
</feature>
<evidence type="ECO:0000313" key="3">
    <source>
        <dbReference type="Proteomes" id="UP001383192"/>
    </source>
</evidence>
<feature type="region of interest" description="Disordered" evidence="1">
    <location>
        <begin position="84"/>
        <end position="269"/>
    </location>
</feature>
<dbReference type="Proteomes" id="UP001383192">
    <property type="component" value="Unassembled WGS sequence"/>
</dbReference>
<accession>A0AAW0DE26</accession>
<feature type="compositionally biased region" description="Low complexity" evidence="1">
    <location>
        <begin position="132"/>
        <end position="143"/>
    </location>
</feature>
<gene>
    <name evidence="2" type="ORF">VNI00_005859</name>
</gene>
<feature type="compositionally biased region" description="Basic residues" evidence="1">
    <location>
        <begin position="207"/>
        <end position="217"/>
    </location>
</feature>
<feature type="compositionally biased region" description="Acidic residues" evidence="1">
    <location>
        <begin position="144"/>
        <end position="157"/>
    </location>
</feature>
<reference evidence="2 3" key="1">
    <citation type="submission" date="2024-01" db="EMBL/GenBank/DDBJ databases">
        <title>A draft genome for a cacao thread blight-causing isolate of Paramarasmius palmivorus.</title>
        <authorList>
            <person name="Baruah I.K."/>
            <person name="Bukari Y."/>
            <person name="Amoako-Attah I."/>
            <person name="Meinhardt L.W."/>
            <person name="Bailey B.A."/>
            <person name="Cohen S.P."/>
        </authorList>
    </citation>
    <scope>NUCLEOTIDE SEQUENCE [LARGE SCALE GENOMIC DNA]</scope>
    <source>
        <strain evidence="2 3">GH-12</strain>
    </source>
</reference>
<evidence type="ECO:0008006" key="4">
    <source>
        <dbReference type="Google" id="ProtNLM"/>
    </source>
</evidence>